<evidence type="ECO:0000313" key="4">
    <source>
        <dbReference type="Proteomes" id="UP001497392"/>
    </source>
</evidence>
<dbReference type="InterPro" id="IPR007052">
    <property type="entry name" value="CS_dom"/>
</dbReference>
<evidence type="ECO:0000259" key="2">
    <source>
        <dbReference type="PROSITE" id="PS51203"/>
    </source>
</evidence>
<dbReference type="Gene3D" id="2.60.40.790">
    <property type="match status" value="1"/>
</dbReference>
<feature type="compositionally biased region" description="Basic and acidic residues" evidence="1">
    <location>
        <begin position="623"/>
        <end position="637"/>
    </location>
</feature>
<organism evidence="3 4">
    <name type="scientific">Coccomyxa viridis</name>
    <dbReference type="NCBI Taxonomy" id="1274662"/>
    <lineage>
        <taxon>Eukaryota</taxon>
        <taxon>Viridiplantae</taxon>
        <taxon>Chlorophyta</taxon>
        <taxon>core chlorophytes</taxon>
        <taxon>Trebouxiophyceae</taxon>
        <taxon>Trebouxiophyceae incertae sedis</taxon>
        <taxon>Coccomyxaceae</taxon>
        <taxon>Coccomyxa</taxon>
    </lineage>
</organism>
<dbReference type="SUPFAM" id="SSF49764">
    <property type="entry name" value="HSP20-like chaperones"/>
    <property type="match status" value="1"/>
</dbReference>
<evidence type="ECO:0000256" key="1">
    <source>
        <dbReference type="SAM" id="MobiDB-lite"/>
    </source>
</evidence>
<feature type="domain" description="CS" evidence="2">
    <location>
        <begin position="15"/>
        <end position="103"/>
    </location>
</feature>
<feature type="region of interest" description="Disordered" evidence="1">
    <location>
        <begin position="597"/>
        <end position="645"/>
    </location>
</feature>
<dbReference type="EMBL" id="CAXHTA020000007">
    <property type="protein sequence ID" value="CAL5222543.1"/>
    <property type="molecule type" value="Genomic_DNA"/>
</dbReference>
<dbReference type="PANTHER" id="PTHR12356:SF18">
    <property type="entry name" value="NUDC DOMAIN-CONTAINING PROTEIN 2"/>
    <property type="match status" value="1"/>
</dbReference>
<keyword evidence="4" id="KW-1185">Reference proteome</keyword>
<dbReference type="InterPro" id="IPR036525">
    <property type="entry name" value="Tubulin/FtsZ_GTPase_sf"/>
</dbReference>
<name>A0ABP1FRI2_9CHLO</name>
<dbReference type="Proteomes" id="UP001497392">
    <property type="component" value="Unassembled WGS sequence"/>
</dbReference>
<feature type="region of interest" description="Disordered" evidence="1">
    <location>
        <begin position="663"/>
        <end position="745"/>
    </location>
</feature>
<sequence length="745" mass="79023">MDSLAPSQRHCYKHDNRTIYEWDQTLSEVNIYIEVPPGVRAKQLFVEVKQSHIKIGIKPNPPYLDKDLTDRIKTDESFWTLEDGTLRLQLCKLEKGKPWKSAFVGHEINAADEEKERQRLLLERFQEEHPGFDFSGATFNGEAPEANAFMGGMRTSAAASAAAATAEQSRLAIDEGSRLAGGKLKVIGLGPRGYSAVERLHRTGLTAADMWCLDSERRNTDGPPGISFRLLQDGAGTPGVSNEQIEEIVGEGARDRGGKGNANVGDGGVAFVLSSSGPSAGGSETLLQLVRGLRAAGIFTAVAVTRPFLFEGPKKRQAADALTAQLQECAHLVAVIDQEVLAGVQTGEVGSPMTMADATRFADNALEHMVRTLLAALTAPAILESMQGALRWDGLQYEKRYRRLLSPPLQRLLTQPGVAVLGRGGAAMPVQHAAGLGAKDALMQLASEAVRVAAQSPFLERAVGRATAVLCCIYLPDSALPSAAGGGGPGKIDTATSRRAVQAAAGALALACPCDKIVMCAVLAPPDQLAQDDAGPSSMDVQASILVLHDPDAQAITVPNVAPAAATSPRKPPPKRVAARPVLMPNSTWNAMSALAGGTARPQPVPAQSASAAAAAAPAAPTRRRDADTRRTARPSEDQVQQESVTVGDYLVKSLTAHSLDLPPRAAKWRQQQREGTAGQRPRLVIREAGVALSEDEGESEGPGPFDGALRSLLGRPAERPVGIRERTSGILEQDRGELWDSPDD</sequence>
<proteinExistence type="predicted"/>
<dbReference type="PANTHER" id="PTHR12356">
    <property type="entry name" value="NUCLEAR MOVEMENT PROTEIN NUDC"/>
    <property type="match status" value="1"/>
</dbReference>
<feature type="compositionally biased region" description="Low complexity" evidence="1">
    <location>
        <begin position="600"/>
        <end position="621"/>
    </location>
</feature>
<dbReference type="Pfam" id="PF04969">
    <property type="entry name" value="CS"/>
    <property type="match status" value="1"/>
</dbReference>
<dbReference type="CDD" id="cd06467">
    <property type="entry name" value="p23_NUDC_like"/>
    <property type="match status" value="1"/>
</dbReference>
<dbReference type="SUPFAM" id="SSF52490">
    <property type="entry name" value="Tubulin nucleotide-binding domain-like"/>
    <property type="match status" value="1"/>
</dbReference>
<dbReference type="Gene3D" id="3.40.50.1440">
    <property type="entry name" value="Tubulin/FtsZ, GTPase domain"/>
    <property type="match status" value="1"/>
</dbReference>
<dbReference type="PROSITE" id="PS51203">
    <property type="entry name" value="CS"/>
    <property type="match status" value="1"/>
</dbReference>
<accession>A0ABP1FRI2</accession>
<comment type="caution">
    <text evidence="3">The sequence shown here is derived from an EMBL/GenBank/DDBJ whole genome shotgun (WGS) entry which is preliminary data.</text>
</comment>
<gene>
    <name evidence="3" type="primary">g4921</name>
    <name evidence="3" type="ORF">VP750_LOCUS4202</name>
</gene>
<dbReference type="InterPro" id="IPR037898">
    <property type="entry name" value="NudC_fam"/>
</dbReference>
<feature type="compositionally biased region" description="Basic and acidic residues" evidence="1">
    <location>
        <begin position="717"/>
        <end position="739"/>
    </location>
</feature>
<dbReference type="InterPro" id="IPR008978">
    <property type="entry name" value="HSP20-like_chaperone"/>
</dbReference>
<protein>
    <submittedName>
        <fullName evidence="3">G4921 protein</fullName>
    </submittedName>
</protein>
<reference evidence="3 4" key="1">
    <citation type="submission" date="2024-06" db="EMBL/GenBank/DDBJ databases">
        <authorList>
            <person name="Kraege A."/>
            <person name="Thomma B."/>
        </authorList>
    </citation>
    <scope>NUCLEOTIDE SEQUENCE [LARGE SCALE GENOMIC DNA]</scope>
</reference>
<evidence type="ECO:0000313" key="3">
    <source>
        <dbReference type="EMBL" id="CAL5222543.1"/>
    </source>
</evidence>